<gene>
    <name evidence="1" type="ORF">GA0070560_108134</name>
</gene>
<name>A0A1C5I727_9ACTN</name>
<reference evidence="2" key="1">
    <citation type="submission" date="2016-06" db="EMBL/GenBank/DDBJ databases">
        <authorList>
            <person name="Varghese N."/>
        </authorList>
    </citation>
    <scope>NUCLEOTIDE SEQUENCE [LARGE SCALE GENOMIC DNA]</scope>
    <source>
        <strain evidence="2">DSM 43171</strain>
    </source>
</reference>
<dbReference type="EMBL" id="FMDN01000008">
    <property type="protein sequence ID" value="SCG54027.1"/>
    <property type="molecule type" value="Genomic_DNA"/>
</dbReference>
<dbReference type="SUPFAM" id="SSF55811">
    <property type="entry name" value="Nudix"/>
    <property type="match status" value="1"/>
</dbReference>
<dbReference type="RefSeq" id="WP_091296280.1">
    <property type="nucleotide sequence ID" value="NZ_FMDN01000008.1"/>
</dbReference>
<keyword evidence="2" id="KW-1185">Reference proteome</keyword>
<dbReference type="AlphaFoldDB" id="A0A1C5I727"/>
<dbReference type="InterPro" id="IPR015797">
    <property type="entry name" value="NUDIX_hydrolase-like_dom_sf"/>
</dbReference>
<proteinExistence type="predicted"/>
<evidence type="ECO:0000313" key="2">
    <source>
        <dbReference type="Proteomes" id="UP000199408"/>
    </source>
</evidence>
<protein>
    <recommendedName>
        <fullName evidence="3">NUDIX domain-containing protein</fullName>
    </recommendedName>
</protein>
<dbReference type="Proteomes" id="UP000199408">
    <property type="component" value="Unassembled WGS sequence"/>
</dbReference>
<organism evidence="1 2">
    <name type="scientific">Micromonospora halophytica</name>
    <dbReference type="NCBI Taxonomy" id="47864"/>
    <lineage>
        <taxon>Bacteria</taxon>
        <taxon>Bacillati</taxon>
        <taxon>Actinomycetota</taxon>
        <taxon>Actinomycetes</taxon>
        <taxon>Micromonosporales</taxon>
        <taxon>Micromonosporaceae</taxon>
        <taxon>Micromonospora</taxon>
    </lineage>
</organism>
<accession>A0A1C5I727</accession>
<evidence type="ECO:0000313" key="1">
    <source>
        <dbReference type="EMBL" id="SCG54027.1"/>
    </source>
</evidence>
<sequence>MTSPTGPLAAALVTHPDGWVLPAPDGANGWSLPTAVPTAGETPRQAATRAVGDAVGLTPRLGGPLLHDVVGAGLTAHC</sequence>
<dbReference type="STRING" id="47864.GA0070560_108134"/>
<evidence type="ECO:0008006" key="3">
    <source>
        <dbReference type="Google" id="ProtNLM"/>
    </source>
</evidence>
<dbReference type="OrthoDB" id="9804442at2"/>